<comment type="subcellular location">
    <subcellularLocation>
        <location evidence="8">Cytoplasm</location>
    </subcellularLocation>
</comment>
<dbReference type="Pfam" id="PF01678">
    <property type="entry name" value="DAP_epimerase"/>
    <property type="match status" value="2"/>
</dbReference>
<evidence type="ECO:0000313" key="10">
    <source>
        <dbReference type="EMBL" id="BBO66164.1"/>
    </source>
</evidence>
<feature type="binding site" evidence="8">
    <location>
        <begin position="199"/>
        <end position="200"/>
    </location>
    <ligand>
        <name>substrate</name>
    </ligand>
</feature>
<dbReference type="PANTHER" id="PTHR31689:SF0">
    <property type="entry name" value="DIAMINOPIMELATE EPIMERASE"/>
    <property type="match status" value="1"/>
</dbReference>
<comment type="catalytic activity">
    <reaction evidence="7 8">
        <text>(2S,6S)-2,6-diaminopimelate = meso-2,6-diaminopimelate</text>
        <dbReference type="Rhea" id="RHEA:15393"/>
        <dbReference type="ChEBI" id="CHEBI:57609"/>
        <dbReference type="ChEBI" id="CHEBI:57791"/>
        <dbReference type="EC" id="5.1.1.7"/>
    </reaction>
</comment>
<evidence type="ECO:0000256" key="3">
    <source>
        <dbReference type="ARBA" id="ARBA00013080"/>
    </source>
</evidence>
<reference evidence="10 11" key="1">
    <citation type="submission" date="2019-11" db="EMBL/GenBank/DDBJ databases">
        <title>Comparative genomics of hydrocarbon-degrading Desulfosarcina strains.</title>
        <authorList>
            <person name="Watanabe M."/>
            <person name="Kojima H."/>
            <person name="Fukui M."/>
        </authorList>
    </citation>
    <scope>NUCLEOTIDE SEQUENCE [LARGE SCALE GENOMIC DNA]</scope>
    <source>
        <strain evidence="10 11">PL12</strain>
    </source>
</reference>
<dbReference type="GO" id="GO:0005829">
    <property type="term" value="C:cytosol"/>
    <property type="evidence" value="ECO:0007669"/>
    <property type="project" value="TreeGrafter"/>
</dbReference>
<evidence type="ECO:0000256" key="4">
    <source>
        <dbReference type="ARBA" id="ARBA00022605"/>
    </source>
</evidence>
<keyword evidence="8" id="KW-0963">Cytoplasm</keyword>
<dbReference type="InterPro" id="IPR001653">
    <property type="entry name" value="DAP_epimerase_DapF"/>
</dbReference>
<dbReference type="OrthoDB" id="9805408at2"/>
<dbReference type="Gene3D" id="3.10.310.10">
    <property type="entry name" value="Diaminopimelate Epimerase, Chain A, domain 1"/>
    <property type="match status" value="2"/>
</dbReference>
<feature type="active site" evidence="9">
    <location>
        <position position="76"/>
    </location>
</feature>
<dbReference type="GO" id="GO:0009089">
    <property type="term" value="P:lysine biosynthetic process via diaminopimelate"/>
    <property type="evidence" value="ECO:0007669"/>
    <property type="project" value="UniProtKB-UniRule"/>
</dbReference>
<dbReference type="PANTHER" id="PTHR31689">
    <property type="entry name" value="DIAMINOPIMELATE EPIMERASE, CHLOROPLASTIC"/>
    <property type="match status" value="1"/>
</dbReference>
<comment type="caution">
    <text evidence="8">Lacks conserved residue(s) required for the propagation of feature annotation.</text>
</comment>
<dbReference type="GO" id="GO:0008837">
    <property type="term" value="F:diaminopimelate epimerase activity"/>
    <property type="evidence" value="ECO:0007669"/>
    <property type="project" value="UniProtKB-UniRule"/>
</dbReference>
<accession>A0A5K7YIC3</accession>
<name>A0A5K7YIC3_9BACT</name>
<feature type="active site" description="Proton donor" evidence="8">
    <location>
        <position position="76"/>
    </location>
</feature>
<evidence type="ECO:0000256" key="2">
    <source>
        <dbReference type="ARBA" id="ARBA00010219"/>
    </source>
</evidence>
<dbReference type="HAMAP" id="MF_00197">
    <property type="entry name" value="DAP_epimerase"/>
    <property type="match status" value="1"/>
</dbReference>
<comment type="similarity">
    <text evidence="2 8">Belongs to the diaminopimelate epimerase family.</text>
</comment>
<evidence type="ECO:0000256" key="6">
    <source>
        <dbReference type="ARBA" id="ARBA00023235"/>
    </source>
</evidence>
<dbReference type="InterPro" id="IPR018510">
    <property type="entry name" value="DAP_epimerase_AS"/>
</dbReference>
<gene>
    <name evidence="8 10" type="primary">dapF</name>
    <name evidence="10" type="ORF">DSCA_00940</name>
</gene>
<dbReference type="NCBIfam" id="TIGR00652">
    <property type="entry name" value="DapF"/>
    <property type="match status" value="1"/>
</dbReference>
<comment type="subunit">
    <text evidence="8">Homodimer.</text>
</comment>
<dbReference type="AlphaFoldDB" id="A0A5K7YIC3"/>
<dbReference type="Proteomes" id="UP000427906">
    <property type="component" value="Chromosome"/>
</dbReference>
<comment type="function">
    <text evidence="8">Catalyzes the stereoinversion of LL-2,6-diaminopimelate (L,L-DAP) to meso-diaminopimelate (meso-DAP), a precursor of L-lysine and an essential component of the bacterial peptidoglycan.</text>
</comment>
<protein>
    <recommendedName>
        <fullName evidence="3 8">Diaminopimelate epimerase</fullName>
        <shortName evidence="8">DAP epimerase</shortName>
        <ecNumber evidence="3 8">5.1.1.7</ecNumber>
    </recommendedName>
    <alternativeName>
        <fullName evidence="8">PLP-independent amino acid racemase</fullName>
    </alternativeName>
</protein>
<proteinExistence type="inferred from homology"/>
<evidence type="ECO:0000256" key="8">
    <source>
        <dbReference type="HAMAP-Rule" id="MF_00197"/>
    </source>
</evidence>
<organism evidence="10 11">
    <name type="scientific">Desulfosarcina alkanivorans</name>
    <dbReference type="NCBI Taxonomy" id="571177"/>
    <lineage>
        <taxon>Bacteria</taxon>
        <taxon>Pseudomonadati</taxon>
        <taxon>Thermodesulfobacteriota</taxon>
        <taxon>Desulfobacteria</taxon>
        <taxon>Desulfobacterales</taxon>
        <taxon>Desulfosarcinaceae</taxon>
        <taxon>Desulfosarcina</taxon>
    </lineage>
</organism>
<dbReference type="RefSeq" id="WP_155314582.1">
    <property type="nucleotide sequence ID" value="NZ_AP021874.1"/>
</dbReference>
<evidence type="ECO:0000256" key="9">
    <source>
        <dbReference type="PROSITE-ProRule" id="PRU10125"/>
    </source>
</evidence>
<feature type="site" description="Could be important to modulate the pK values of the two catalytic cysteine residues" evidence="8">
    <location>
        <position position="149"/>
    </location>
</feature>
<dbReference type="KEGG" id="dalk:DSCA_00940"/>
<feature type="binding site" evidence="8">
    <location>
        <position position="181"/>
    </location>
    <ligand>
        <name>substrate</name>
    </ligand>
</feature>
<keyword evidence="11" id="KW-1185">Reference proteome</keyword>
<sequence>MKPIPFFKMSGSGNDFIIIDNRAAVVPEDRLERLVVGACRRKMSVGADGLILIEPSDRVDFRWRFFNADGSLPDMCGNGARCAARFAFIHGIADRQMAFDTLAGTIEATVGEHGVRIRMTDPARLKTGFPLDLDGRTVMVGSVNTGVPHVVTVVDDIEAVDVVRTGRLIRFHPDFAPDGTNANFVADGPGGRLLIRTYERGVEDETLACGTGNVAAALILAHDRGLASPVSLTTRSGGQLTVHFTMKGDRCTDVFLEGDARVIYRGELWEEAWLT</sequence>
<feature type="site" description="Could be important to modulate the pK values of the two catalytic cysteine residues" evidence="8">
    <location>
        <position position="199"/>
    </location>
</feature>
<feature type="binding site" evidence="8">
    <location>
        <position position="67"/>
    </location>
    <ligand>
        <name>substrate</name>
    </ligand>
</feature>
<keyword evidence="6 8" id="KW-0413">Isomerase</keyword>
<evidence type="ECO:0000256" key="5">
    <source>
        <dbReference type="ARBA" id="ARBA00023154"/>
    </source>
</evidence>
<feature type="binding site" evidence="8">
    <location>
        <begin position="210"/>
        <end position="211"/>
    </location>
    <ligand>
        <name>substrate</name>
    </ligand>
</feature>
<dbReference type="EC" id="5.1.1.7" evidence="3 8"/>
<dbReference type="PROSITE" id="PS01326">
    <property type="entry name" value="DAP_EPIMERASE"/>
    <property type="match status" value="1"/>
</dbReference>
<feature type="active site" description="Proton acceptor" evidence="8">
    <location>
        <position position="209"/>
    </location>
</feature>
<keyword evidence="5 8" id="KW-0457">Lysine biosynthesis</keyword>
<comment type="pathway">
    <text evidence="1 8">Amino-acid biosynthesis; L-lysine biosynthesis via DAP pathway; DL-2,6-diaminopimelate from LL-2,6-diaminopimelate: step 1/1.</text>
</comment>
<dbReference type="UniPathway" id="UPA00034">
    <property type="reaction ID" value="UER00025"/>
</dbReference>
<evidence type="ECO:0000313" key="11">
    <source>
        <dbReference type="Proteomes" id="UP000427906"/>
    </source>
</evidence>
<dbReference type="SUPFAM" id="SSF54506">
    <property type="entry name" value="Diaminopimelate epimerase-like"/>
    <property type="match status" value="2"/>
</dbReference>
<evidence type="ECO:0000256" key="7">
    <source>
        <dbReference type="ARBA" id="ARBA00051712"/>
    </source>
</evidence>
<dbReference type="EMBL" id="AP021874">
    <property type="protein sequence ID" value="BBO66164.1"/>
    <property type="molecule type" value="Genomic_DNA"/>
</dbReference>
<keyword evidence="4 8" id="KW-0028">Amino-acid biosynthesis</keyword>
<feature type="binding site" evidence="8">
    <location>
        <begin position="77"/>
        <end position="78"/>
    </location>
    <ligand>
        <name>substrate</name>
    </ligand>
</feature>
<feature type="binding site" evidence="8">
    <location>
        <position position="14"/>
    </location>
    <ligand>
        <name>substrate</name>
    </ligand>
</feature>
<evidence type="ECO:0000256" key="1">
    <source>
        <dbReference type="ARBA" id="ARBA00005196"/>
    </source>
</evidence>